<evidence type="ECO:0000313" key="3">
    <source>
        <dbReference type="Proteomes" id="UP001221757"/>
    </source>
</evidence>
<comment type="caution">
    <text evidence="2">The sequence shown here is derived from an EMBL/GenBank/DDBJ whole genome shotgun (WGS) entry which is preliminary data.</text>
</comment>
<keyword evidence="3" id="KW-1185">Reference proteome</keyword>
<reference evidence="2" key="1">
    <citation type="submission" date="2023-03" db="EMBL/GenBank/DDBJ databases">
        <title>Massive genome expansion in bonnet fungi (Mycena s.s.) driven by repeated elements and novel gene families across ecological guilds.</title>
        <authorList>
            <consortium name="Lawrence Berkeley National Laboratory"/>
            <person name="Harder C.B."/>
            <person name="Miyauchi S."/>
            <person name="Viragh M."/>
            <person name="Kuo A."/>
            <person name="Thoen E."/>
            <person name="Andreopoulos B."/>
            <person name="Lu D."/>
            <person name="Skrede I."/>
            <person name="Drula E."/>
            <person name="Henrissat B."/>
            <person name="Morin E."/>
            <person name="Kohler A."/>
            <person name="Barry K."/>
            <person name="LaButti K."/>
            <person name="Morin E."/>
            <person name="Salamov A."/>
            <person name="Lipzen A."/>
            <person name="Mereny Z."/>
            <person name="Hegedus B."/>
            <person name="Baldrian P."/>
            <person name="Stursova M."/>
            <person name="Weitz H."/>
            <person name="Taylor A."/>
            <person name="Grigoriev I.V."/>
            <person name="Nagy L.G."/>
            <person name="Martin F."/>
            <person name="Kauserud H."/>
        </authorList>
    </citation>
    <scope>NUCLEOTIDE SEQUENCE</scope>
    <source>
        <strain evidence="2">CBHHK067</strain>
    </source>
</reference>
<feature type="chain" id="PRO_5041903278" description="Secreted protein" evidence="1">
    <location>
        <begin position="24"/>
        <end position="65"/>
    </location>
</feature>
<sequence length="65" mass="6902">MFSMSSAHISLFLFTFCTPVINARVVFEIAATKGVPNASFSSFKSGTAGANQAEILSRRISVMVG</sequence>
<dbReference type="AlphaFoldDB" id="A0AAD7BL65"/>
<keyword evidence="1" id="KW-0732">Signal</keyword>
<accession>A0AAD7BL65</accession>
<evidence type="ECO:0008006" key="4">
    <source>
        <dbReference type="Google" id="ProtNLM"/>
    </source>
</evidence>
<organism evidence="2 3">
    <name type="scientific">Mycena rosella</name>
    <name type="common">Pink bonnet</name>
    <name type="synonym">Agaricus rosellus</name>
    <dbReference type="NCBI Taxonomy" id="1033263"/>
    <lineage>
        <taxon>Eukaryota</taxon>
        <taxon>Fungi</taxon>
        <taxon>Dikarya</taxon>
        <taxon>Basidiomycota</taxon>
        <taxon>Agaricomycotina</taxon>
        <taxon>Agaricomycetes</taxon>
        <taxon>Agaricomycetidae</taxon>
        <taxon>Agaricales</taxon>
        <taxon>Marasmiineae</taxon>
        <taxon>Mycenaceae</taxon>
        <taxon>Mycena</taxon>
    </lineage>
</organism>
<feature type="signal peptide" evidence="1">
    <location>
        <begin position="1"/>
        <end position="23"/>
    </location>
</feature>
<evidence type="ECO:0000256" key="1">
    <source>
        <dbReference type="SAM" id="SignalP"/>
    </source>
</evidence>
<proteinExistence type="predicted"/>
<dbReference type="Proteomes" id="UP001221757">
    <property type="component" value="Unassembled WGS sequence"/>
</dbReference>
<dbReference type="EMBL" id="JARKIE010000617">
    <property type="protein sequence ID" value="KAJ7624174.1"/>
    <property type="molecule type" value="Genomic_DNA"/>
</dbReference>
<gene>
    <name evidence="2" type="ORF">B0H17DRAFT_1111685</name>
</gene>
<name>A0AAD7BL65_MYCRO</name>
<protein>
    <recommendedName>
        <fullName evidence="4">Secreted protein</fullName>
    </recommendedName>
</protein>
<evidence type="ECO:0000313" key="2">
    <source>
        <dbReference type="EMBL" id="KAJ7624174.1"/>
    </source>
</evidence>